<sequence length="589" mass="67700">MTMYTLPNFCRVCLKYDKNLIDLAHIENEPSDTLMSKLQQCVSEVEWTVFKPLLCHPCIKRLNVAYSFKKQCIQSAGVLKNYVELVKESQKKNETQNTVKTENVIPTTGGAYMLLPNQKYVKILVGSQNQGTNSFQNVFLNLIPANTLNPVITTTSNSTNSIKTKDNNQNVFLNLNNTFQKLVPVSQPAEVKKVVEVPKVNLNVNQLLTESKSEELSVEIDPNVFGLEEDEESNEEEDANDYDEVISQAKITLKDIKSNGEKVQNGKDDQKYYVPILPKTQDDFFSSGQHFLFSQAENAGAFTCESCQKSFSTKKLLKAHINQFHLGKLPFKCEYCYLEFATRSEYQLCLKTHKTENETLNKSITLQDFTNNSPTLNDLQLSELEAHIQPSENGEYICDVCSRPFNSSTGLLRHKVRKHNQKNKKKYFIKGMKNARCDICNREFSTQSYMQLHKKLHMRDDIGYKYKVFGKSKYGEIKDKDENKIDSLETSNMDDSNVENLDVTPDIFTEKSDDESIDEDRDGSTEDTEETEEMKTEKMDIDEDNTSDNELDEDEEEPNEEFKEEEYKESETIKQDEICDLNEKTIEDD</sequence>
<evidence type="ECO:0000259" key="11">
    <source>
        <dbReference type="PROSITE" id="PS51915"/>
    </source>
</evidence>
<comment type="subcellular location">
    <subcellularLocation>
        <location evidence="1">Nucleus</location>
    </subcellularLocation>
</comment>
<feature type="domain" description="C2H2-type" evidence="10">
    <location>
        <begin position="435"/>
        <end position="462"/>
    </location>
</feature>
<dbReference type="Pfam" id="PF00096">
    <property type="entry name" value="zf-C2H2"/>
    <property type="match status" value="2"/>
</dbReference>
<feature type="compositionally biased region" description="Acidic residues" evidence="9">
    <location>
        <begin position="512"/>
        <end position="532"/>
    </location>
</feature>
<feature type="binding site" evidence="8">
    <location>
        <position position="10"/>
    </location>
    <ligand>
        <name>Zn(2+)</name>
        <dbReference type="ChEBI" id="CHEBI:29105"/>
    </ligand>
</feature>
<dbReference type="SUPFAM" id="SSF57667">
    <property type="entry name" value="beta-beta-alpha zinc fingers"/>
    <property type="match status" value="2"/>
</dbReference>
<dbReference type="Proteomes" id="UP001153636">
    <property type="component" value="Chromosome 3"/>
</dbReference>
<dbReference type="EMBL" id="OV651815">
    <property type="protein sequence ID" value="CAH1108873.1"/>
    <property type="molecule type" value="Genomic_DNA"/>
</dbReference>
<keyword evidence="13" id="KW-1185">Reference proteome</keyword>
<feature type="domain" description="C2H2-type" evidence="10">
    <location>
        <begin position="396"/>
        <end position="424"/>
    </location>
</feature>
<evidence type="ECO:0000313" key="12">
    <source>
        <dbReference type="EMBL" id="CAH1108873.1"/>
    </source>
</evidence>
<dbReference type="InterPro" id="IPR012934">
    <property type="entry name" value="Znf_AD"/>
</dbReference>
<dbReference type="PROSITE" id="PS50157">
    <property type="entry name" value="ZINC_FINGER_C2H2_2"/>
    <property type="match status" value="3"/>
</dbReference>
<keyword evidence="4 7" id="KW-0863">Zinc-finger</keyword>
<name>A0A9P0GD09_9CUCU</name>
<feature type="domain" description="C2H2-type" evidence="10">
    <location>
        <begin position="302"/>
        <end position="330"/>
    </location>
</feature>
<feature type="compositionally biased region" description="Basic and acidic residues" evidence="9">
    <location>
        <begin position="565"/>
        <end position="589"/>
    </location>
</feature>
<evidence type="ECO:0000256" key="7">
    <source>
        <dbReference type="PROSITE-ProRule" id="PRU00042"/>
    </source>
</evidence>
<dbReference type="Pfam" id="PF07776">
    <property type="entry name" value="zf-AD"/>
    <property type="match status" value="1"/>
</dbReference>
<feature type="binding site" evidence="8">
    <location>
        <position position="13"/>
    </location>
    <ligand>
        <name>Zn(2+)</name>
        <dbReference type="ChEBI" id="CHEBI:29105"/>
    </ligand>
</feature>
<keyword evidence="2 8" id="KW-0479">Metal-binding</keyword>
<dbReference type="InterPro" id="IPR036236">
    <property type="entry name" value="Znf_C2H2_sf"/>
</dbReference>
<dbReference type="Gene3D" id="3.30.160.60">
    <property type="entry name" value="Classic Zinc Finger"/>
    <property type="match status" value="2"/>
</dbReference>
<dbReference type="OrthoDB" id="3176202at2759"/>
<evidence type="ECO:0000313" key="13">
    <source>
        <dbReference type="Proteomes" id="UP001153636"/>
    </source>
</evidence>
<evidence type="ECO:0000256" key="1">
    <source>
        <dbReference type="ARBA" id="ARBA00004123"/>
    </source>
</evidence>
<dbReference type="SMART" id="SM00355">
    <property type="entry name" value="ZnF_C2H2"/>
    <property type="match status" value="4"/>
</dbReference>
<dbReference type="GO" id="GO:0008270">
    <property type="term" value="F:zinc ion binding"/>
    <property type="evidence" value="ECO:0007669"/>
    <property type="project" value="UniProtKB-UniRule"/>
</dbReference>
<dbReference type="GO" id="GO:0000981">
    <property type="term" value="F:DNA-binding transcription factor activity, RNA polymerase II-specific"/>
    <property type="evidence" value="ECO:0007669"/>
    <property type="project" value="TreeGrafter"/>
</dbReference>
<dbReference type="PROSITE" id="PS00028">
    <property type="entry name" value="ZINC_FINGER_C2H2_1"/>
    <property type="match status" value="3"/>
</dbReference>
<accession>A0A9P0GD09</accession>
<organism evidence="12 13">
    <name type="scientific">Psylliodes chrysocephalus</name>
    <dbReference type="NCBI Taxonomy" id="3402493"/>
    <lineage>
        <taxon>Eukaryota</taxon>
        <taxon>Metazoa</taxon>
        <taxon>Ecdysozoa</taxon>
        <taxon>Arthropoda</taxon>
        <taxon>Hexapoda</taxon>
        <taxon>Insecta</taxon>
        <taxon>Pterygota</taxon>
        <taxon>Neoptera</taxon>
        <taxon>Endopterygota</taxon>
        <taxon>Coleoptera</taxon>
        <taxon>Polyphaga</taxon>
        <taxon>Cucujiformia</taxon>
        <taxon>Chrysomeloidea</taxon>
        <taxon>Chrysomelidae</taxon>
        <taxon>Galerucinae</taxon>
        <taxon>Alticini</taxon>
        <taxon>Psylliodes</taxon>
    </lineage>
</organism>
<dbReference type="Pfam" id="PF13912">
    <property type="entry name" value="zf-C2H2_6"/>
    <property type="match status" value="1"/>
</dbReference>
<keyword evidence="5 8" id="KW-0862">Zinc</keyword>
<evidence type="ECO:0000259" key="10">
    <source>
        <dbReference type="PROSITE" id="PS50157"/>
    </source>
</evidence>
<dbReference type="InterPro" id="IPR013087">
    <property type="entry name" value="Znf_C2H2_type"/>
</dbReference>
<proteinExistence type="predicted"/>
<evidence type="ECO:0000256" key="2">
    <source>
        <dbReference type="ARBA" id="ARBA00022723"/>
    </source>
</evidence>
<protein>
    <submittedName>
        <fullName evidence="12">Uncharacterized protein</fullName>
    </submittedName>
</protein>
<evidence type="ECO:0000256" key="6">
    <source>
        <dbReference type="ARBA" id="ARBA00023242"/>
    </source>
</evidence>
<evidence type="ECO:0000256" key="4">
    <source>
        <dbReference type="ARBA" id="ARBA00022771"/>
    </source>
</evidence>
<keyword evidence="3" id="KW-0677">Repeat</keyword>
<evidence type="ECO:0000256" key="5">
    <source>
        <dbReference type="ARBA" id="ARBA00022833"/>
    </source>
</evidence>
<feature type="domain" description="ZAD" evidence="11">
    <location>
        <begin position="8"/>
        <end position="82"/>
    </location>
</feature>
<evidence type="ECO:0000256" key="8">
    <source>
        <dbReference type="PROSITE-ProRule" id="PRU01263"/>
    </source>
</evidence>
<feature type="compositionally biased region" description="Polar residues" evidence="9">
    <location>
        <begin position="488"/>
        <end position="499"/>
    </location>
</feature>
<feature type="compositionally biased region" description="Acidic residues" evidence="9">
    <location>
        <begin position="540"/>
        <end position="564"/>
    </location>
</feature>
<feature type="region of interest" description="Disordered" evidence="9">
    <location>
        <begin position="487"/>
        <end position="589"/>
    </location>
</feature>
<feature type="binding site" evidence="8">
    <location>
        <position position="55"/>
    </location>
    <ligand>
        <name>Zn(2+)</name>
        <dbReference type="ChEBI" id="CHEBI:29105"/>
    </ligand>
</feature>
<feature type="binding site" evidence="8">
    <location>
        <position position="58"/>
    </location>
    <ligand>
        <name>Zn(2+)</name>
        <dbReference type="ChEBI" id="CHEBI:29105"/>
    </ligand>
</feature>
<dbReference type="PANTHER" id="PTHR24394">
    <property type="entry name" value="ZINC FINGER PROTEIN"/>
    <property type="match status" value="1"/>
</dbReference>
<evidence type="ECO:0000256" key="3">
    <source>
        <dbReference type="ARBA" id="ARBA00022737"/>
    </source>
</evidence>
<gene>
    <name evidence="12" type="ORF">PSYICH_LOCUS8446</name>
</gene>
<dbReference type="SUPFAM" id="SSF57716">
    <property type="entry name" value="Glucocorticoid receptor-like (DNA-binding domain)"/>
    <property type="match status" value="1"/>
</dbReference>
<dbReference type="PROSITE" id="PS51915">
    <property type="entry name" value="ZAD"/>
    <property type="match status" value="1"/>
</dbReference>
<evidence type="ECO:0000256" key="9">
    <source>
        <dbReference type="SAM" id="MobiDB-lite"/>
    </source>
</evidence>
<dbReference type="GO" id="GO:0005634">
    <property type="term" value="C:nucleus"/>
    <property type="evidence" value="ECO:0007669"/>
    <property type="project" value="UniProtKB-SubCell"/>
</dbReference>
<dbReference type="AlphaFoldDB" id="A0A9P0GD09"/>
<dbReference type="SMART" id="SM00868">
    <property type="entry name" value="zf-AD"/>
    <property type="match status" value="1"/>
</dbReference>
<reference evidence="12" key="1">
    <citation type="submission" date="2022-01" db="EMBL/GenBank/DDBJ databases">
        <authorList>
            <person name="King R."/>
        </authorList>
    </citation>
    <scope>NUCLEOTIDE SEQUENCE</scope>
</reference>
<dbReference type="PANTHER" id="PTHR24394:SF29">
    <property type="entry name" value="MYONEURIN"/>
    <property type="match status" value="1"/>
</dbReference>
<keyword evidence="6" id="KW-0539">Nucleus</keyword>